<gene>
    <name evidence="2" type="ORF">OJ996_01720</name>
</gene>
<keyword evidence="1" id="KW-1133">Transmembrane helix</keyword>
<evidence type="ECO:0000313" key="3">
    <source>
        <dbReference type="Proteomes" id="UP001165653"/>
    </source>
</evidence>
<comment type="caution">
    <text evidence="2">The sequence shown here is derived from an EMBL/GenBank/DDBJ whole genome shotgun (WGS) entry which is preliminary data.</text>
</comment>
<keyword evidence="3" id="KW-1185">Reference proteome</keyword>
<name>A0ABT3FYD9_9BACT</name>
<feature type="transmembrane region" description="Helical" evidence="1">
    <location>
        <begin position="12"/>
        <end position="29"/>
    </location>
</feature>
<dbReference type="Proteomes" id="UP001165653">
    <property type="component" value="Unassembled WGS sequence"/>
</dbReference>
<dbReference type="EMBL" id="JAPDDR010000001">
    <property type="protein sequence ID" value="MCW1912271.1"/>
    <property type="molecule type" value="Genomic_DNA"/>
</dbReference>
<evidence type="ECO:0008006" key="4">
    <source>
        <dbReference type="Google" id="ProtNLM"/>
    </source>
</evidence>
<proteinExistence type="predicted"/>
<evidence type="ECO:0000256" key="1">
    <source>
        <dbReference type="SAM" id="Phobius"/>
    </source>
</evidence>
<evidence type="ECO:0000313" key="2">
    <source>
        <dbReference type="EMBL" id="MCW1912271.1"/>
    </source>
</evidence>
<protein>
    <recommendedName>
        <fullName evidence="4">DUF4190 domain-containing protein</fullName>
    </recommendedName>
</protein>
<keyword evidence="1" id="KW-0812">Transmembrane</keyword>
<organism evidence="2 3">
    <name type="scientific">Luteolibacter rhizosphaerae</name>
    <dbReference type="NCBI Taxonomy" id="2989719"/>
    <lineage>
        <taxon>Bacteria</taxon>
        <taxon>Pseudomonadati</taxon>
        <taxon>Verrucomicrobiota</taxon>
        <taxon>Verrucomicrobiia</taxon>
        <taxon>Verrucomicrobiales</taxon>
        <taxon>Verrucomicrobiaceae</taxon>
        <taxon>Luteolibacter</taxon>
    </lineage>
</organism>
<keyword evidence="1" id="KW-0472">Membrane</keyword>
<sequence>MATTTPVARNSFSIPSLISVAAAIGSFMTGATLGLIFAVIAILFGILGVVISLSPVKRGGVASTFGIMAGAVGIIAAIIKAIMWMAS</sequence>
<dbReference type="RefSeq" id="WP_264510524.1">
    <property type="nucleotide sequence ID" value="NZ_JAPDDR010000001.1"/>
</dbReference>
<feature type="transmembrane region" description="Helical" evidence="1">
    <location>
        <begin position="35"/>
        <end position="53"/>
    </location>
</feature>
<accession>A0ABT3FYD9</accession>
<feature type="transmembrane region" description="Helical" evidence="1">
    <location>
        <begin position="65"/>
        <end position="86"/>
    </location>
</feature>
<reference evidence="2" key="1">
    <citation type="submission" date="2022-10" db="EMBL/GenBank/DDBJ databases">
        <title>Luteolibacter sp. GHJ8, whole genome shotgun sequencing project.</title>
        <authorList>
            <person name="Zhao G."/>
            <person name="Shen L."/>
        </authorList>
    </citation>
    <scope>NUCLEOTIDE SEQUENCE</scope>
    <source>
        <strain evidence="2">GHJ8</strain>
    </source>
</reference>